<gene>
    <name evidence="2" type="ordered locus">Mpe_A0525</name>
</gene>
<feature type="transmembrane region" description="Helical" evidence="1">
    <location>
        <begin position="16"/>
        <end position="38"/>
    </location>
</feature>
<name>A2SD48_METPP</name>
<keyword evidence="3" id="KW-1185">Reference proteome</keyword>
<organism evidence="2 3">
    <name type="scientific">Methylibium petroleiphilum (strain ATCC BAA-1232 / LMG 22953 / PM1)</name>
    <dbReference type="NCBI Taxonomy" id="420662"/>
    <lineage>
        <taxon>Bacteria</taxon>
        <taxon>Pseudomonadati</taxon>
        <taxon>Pseudomonadota</taxon>
        <taxon>Betaproteobacteria</taxon>
        <taxon>Burkholderiales</taxon>
        <taxon>Sphaerotilaceae</taxon>
        <taxon>Methylibium</taxon>
    </lineage>
</organism>
<dbReference type="HOGENOM" id="CLU_164747_0_0_4"/>
<dbReference type="STRING" id="420662.Mpe_A0525"/>
<keyword evidence="1" id="KW-1133">Transmembrane helix</keyword>
<dbReference type="eggNOG" id="ENOG50336AE">
    <property type="taxonomic scope" value="Bacteria"/>
</dbReference>
<evidence type="ECO:0008006" key="4">
    <source>
        <dbReference type="Google" id="ProtNLM"/>
    </source>
</evidence>
<accession>A2SD48</accession>
<feature type="transmembrane region" description="Helical" evidence="1">
    <location>
        <begin position="75"/>
        <end position="94"/>
    </location>
</feature>
<evidence type="ECO:0000313" key="3">
    <source>
        <dbReference type="Proteomes" id="UP000000366"/>
    </source>
</evidence>
<proteinExistence type="predicted"/>
<dbReference type="AlphaFoldDB" id="A2SD48"/>
<evidence type="ECO:0000256" key="1">
    <source>
        <dbReference type="SAM" id="Phobius"/>
    </source>
</evidence>
<protein>
    <recommendedName>
        <fullName evidence="4">Transmembrane protein</fullName>
    </recommendedName>
</protein>
<dbReference type="Proteomes" id="UP000000366">
    <property type="component" value="Chromosome"/>
</dbReference>
<dbReference type="KEGG" id="mpt:Mpe_A0525"/>
<sequence length="97" mass="9917">MPSAHPMTALDALTHLLNFVLPALLLGGLAAGLAKLVWFRALKSVPLRRLAGWASAAATAALVGGLLLTGRDGAMLTYGAMVLACAAALGWAGWGRH</sequence>
<keyword evidence="1" id="KW-0812">Transmembrane</keyword>
<evidence type="ECO:0000313" key="2">
    <source>
        <dbReference type="EMBL" id="ABM93487.1"/>
    </source>
</evidence>
<dbReference type="EMBL" id="CP000555">
    <property type="protein sequence ID" value="ABM93487.1"/>
    <property type="molecule type" value="Genomic_DNA"/>
</dbReference>
<keyword evidence="1" id="KW-0472">Membrane</keyword>
<feature type="transmembrane region" description="Helical" evidence="1">
    <location>
        <begin position="50"/>
        <end position="69"/>
    </location>
</feature>
<reference evidence="2 3" key="1">
    <citation type="journal article" date="2007" name="J. Bacteriol.">
        <title>Whole-genome analysis of the methyl tert-butyl ether-degrading beta-proteobacterium Methylibium petroleiphilum PM1.</title>
        <authorList>
            <person name="Kane S.R."/>
            <person name="Chakicherla A.Y."/>
            <person name="Chain P.S.G."/>
            <person name="Schmidt R."/>
            <person name="Shin M.W."/>
            <person name="Legler T.C."/>
            <person name="Scow K.M."/>
            <person name="Larimer F.W."/>
            <person name="Lucas S.M."/>
            <person name="Richardson P.M."/>
            <person name="Hristova K.R."/>
        </authorList>
    </citation>
    <scope>NUCLEOTIDE SEQUENCE [LARGE SCALE GENOMIC DNA]</scope>
    <source>
        <strain evidence="3">ATCC BAA-1232 / LMG 22953 / PM1</strain>
    </source>
</reference>